<comment type="caution">
    <text evidence="2">The sequence shown here is derived from an EMBL/GenBank/DDBJ whole genome shotgun (WGS) entry which is preliminary data.</text>
</comment>
<protein>
    <recommendedName>
        <fullName evidence="4">Adhesin domain-containing protein</fullName>
    </recommendedName>
</protein>
<reference evidence="2 3" key="1">
    <citation type="submission" date="2024-10" db="EMBL/GenBank/DDBJ databases">
        <title>Updated reference genomes for cyclostephanoid diatoms.</title>
        <authorList>
            <person name="Roberts W.R."/>
            <person name="Alverson A.J."/>
        </authorList>
    </citation>
    <scope>NUCLEOTIDE SEQUENCE [LARGE SCALE GENOMIC DNA]</scope>
    <source>
        <strain evidence="2 3">AJA232-27</strain>
    </source>
</reference>
<evidence type="ECO:0000256" key="1">
    <source>
        <dbReference type="SAM" id="MobiDB-lite"/>
    </source>
</evidence>
<proteinExistence type="predicted"/>
<name>A0ABD3MHF4_9STRA</name>
<evidence type="ECO:0000313" key="2">
    <source>
        <dbReference type="EMBL" id="KAL3763531.1"/>
    </source>
</evidence>
<gene>
    <name evidence="2" type="ORF">ACHAWU_009215</name>
</gene>
<evidence type="ECO:0000313" key="3">
    <source>
        <dbReference type="Proteomes" id="UP001530293"/>
    </source>
</evidence>
<dbReference type="Proteomes" id="UP001530293">
    <property type="component" value="Unassembled WGS sequence"/>
</dbReference>
<feature type="compositionally biased region" description="Basic and acidic residues" evidence="1">
    <location>
        <begin position="666"/>
        <end position="683"/>
    </location>
</feature>
<organism evidence="2 3">
    <name type="scientific">Discostella pseudostelligera</name>
    <dbReference type="NCBI Taxonomy" id="259834"/>
    <lineage>
        <taxon>Eukaryota</taxon>
        <taxon>Sar</taxon>
        <taxon>Stramenopiles</taxon>
        <taxon>Ochrophyta</taxon>
        <taxon>Bacillariophyta</taxon>
        <taxon>Coscinodiscophyceae</taxon>
        <taxon>Thalassiosirophycidae</taxon>
        <taxon>Stephanodiscales</taxon>
        <taxon>Stephanodiscaceae</taxon>
        <taxon>Discostella</taxon>
    </lineage>
</organism>
<feature type="region of interest" description="Disordered" evidence="1">
    <location>
        <begin position="348"/>
        <end position="383"/>
    </location>
</feature>
<dbReference type="AlphaFoldDB" id="A0ABD3MHF4"/>
<sequence>MMTPMILRIGIRPLARRYSCCFTITTRSADATQQRRCPNNVHHYSASALSSASTLITRIHLPTLGQNGTLHLIDNRTQQHVNDHRHRVHIVTSQGREDSSIDFVAPAATITSSSSNDVSTSNSMVNFTFDGELISSSSISNLTTSESSAITAATTMTTNTATLQSDNGMILQLINHVDGKQTSLGRVGPFMSITILEEIVSDEEKKEHMKNASPNLPPPMDIVIRIPQKFNISCIVSRGDLIVGGAEHDINNAYDDDNGKLEGDVHLRTSSGGNIVLHGKVRGHDIALESFNRVVGGVGDEGSIGSNGEKGRGVIHVRKSIEAGKVRIHTDSPTGRVRARMLKVGSSLSIDVSSSSPPSPPSRDHSSRATTKPNVSATNATLDDDDEGAIIDIGSVYIVSNGGGVDDNEARLNVNVIDDVGDDDYSNGLVRIKSSHGHVVVCARDGRRRIASPSSVQSASMKQLSPLIDLGGVNGSCDILLEASCISSSQGFDLTNEDNHSGNSDVISSTNDTRCRHHPDLRVHFDAMSPDSISTITSRRRGEVGESGDLLANSITMDRKLEAEVRLLTVPALHDHSDAHSLTQSDDTEIIQRTLMDIASRCNKMESKDDSDYFRRRKSIFIESNAYVDDWYNDSIREDKPKQLTTEHLSRRGIEYAHGTMANRSGEPDSRSDMRSSHRRFEDGGGGGKININGAASQALHGFRGKRQDNNAVDASAPTSNASPMPLLAVATDGIIKLETLSWFGSIARRYGLEEGTDGAAAVRGIGRQASRSPRLEK</sequence>
<keyword evidence="3" id="KW-1185">Reference proteome</keyword>
<dbReference type="EMBL" id="JALLBG020000121">
    <property type="protein sequence ID" value="KAL3763531.1"/>
    <property type="molecule type" value="Genomic_DNA"/>
</dbReference>
<evidence type="ECO:0008006" key="4">
    <source>
        <dbReference type="Google" id="ProtNLM"/>
    </source>
</evidence>
<feature type="compositionally biased region" description="Polar residues" evidence="1">
    <location>
        <begin position="368"/>
        <end position="381"/>
    </location>
</feature>
<accession>A0ABD3MHF4</accession>
<feature type="region of interest" description="Disordered" evidence="1">
    <location>
        <begin position="657"/>
        <end position="689"/>
    </location>
</feature>